<keyword evidence="9" id="KW-0418">Kinase</keyword>
<keyword evidence="24" id="KW-1185">Reference proteome</keyword>
<dbReference type="EMBL" id="JAKOGI010002228">
    <property type="protein sequence ID" value="KAJ8422540.1"/>
    <property type="molecule type" value="Genomic_DNA"/>
</dbReference>
<dbReference type="OrthoDB" id="4062651at2759"/>
<dbReference type="PANTHER" id="PTHR27002">
    <property type="entry name" value="RECEPTOR-LIKE SERINE/THREONINE-PROTEIN KINASE SD1-8"/>
    <property type="match status" value="1"/>
</dbReference>
<dbReference type="CDD" id="cd23509">
    <property type="entry name" value="Gnk2-like"/>
    <property type="match status" value="4"/>
</dbReference>
<evidence type="ECO:0000256" key="9">
    <source>
        <dbReference type="ARBA" id="ARBA00022777"/>
    </source>
</evidence>
<dbReference type="PANTHER" id="PTHR27002:SF181">
    <property type="entry name" value="RECEPTOR-LIKE SERINE_THREONINE-PROTEIN KINASE"/>
    <property type="match status" value="1"/>
</dbReference>
<protein>
    <recommendedName>
        <fullName evidence="2">non-specific serine/threonine protein kinase</fullName>
        <ecNumber evidence="2">2.7.11.1</ecNumber>
    </recommendedName>
</protein>
<evidence type="ECO:0000256" key="18">
    <source>
        <dbReference type="PROSITE-ProRule" id="PRU10141"/>
    </source>
</evidence>
<keyword evidence="6 20" id="KW-0732">Signal</keyword>
<feature type="domain" description="Protein kinase" evidence="21">
    <location>
        <begin position="288"/>
        <end position="554"/>
    </location>
</feature>
<dbReference type="InterPro" id="IPR017441">
    <property type="entry name" value="Protein_kinase_ATP_BS"/>
</dbReference>
<feature type="binding site" evidence="18">
    <location>
        <position position="943"/>
    </location>
    <ligand>
        <name>ATP</name>
        <dbReference type="ChEBI" id="CHEBI:30616"/>
    </ligand>
</feature>
<proteinExistence type="predicted"/>
<dbReference type="InterPro" id="IPR011009">
    <property type="entry name" value="Kinase-like_dom_sf"/>
</dbReference>
<accession>A0A9Q1JL89</accession>
<keyword evidence="4" id="KW-0808">Transferase</keyword>
<evidence type="ECO:0000256" key="16">
    <source>
        <dbReference type="ARBA" id="ARBA00047899"/>
    </source>
</evidence>
<evidence type="ECO:0000256" key="10">
    <source>
        <dbReference type="ARBA" id="ARBA00022840"/>
    </source>
</evidence>
<evidence type="ECO:0000256" key="3">
    <source>
        <dbReference type="ARBA" id="ARBA00022527"/>
    </source>
</evidence>
<keyword evidence="8 18" id="KW-0547">Nucleotide-binding</keyword>
<evidence type="ECO:0000256" key="17">
    <source>
        <dbReference type="ARBA" id="ARBA00048679"/>
    </source>
</evidence>
<evidence type="ECO:0000313" key="23">
    <source>
        <dbReference type="EMBL" id="KAJ8422540.1"/>
    </source>
</evidence>
<feature type="domain" description="Gnk2-homologous" evidence="22">
    <location>
        <begin position="616"/>
        <end position="722"/>
    </location>
</feature>
<dbReference type="PROSITE" id="PS50011">
    <property type="entry name" value="PROTEIN_KINASE_DOM"/>
    <property type="match status" value="2"/>
</dbReference>
<evidence type="ECO:0000256" key="1">
    <source>
        <dbReference type="ARBA" id="ARBA00004167"/>
    </source>
</evidence>
<dbReference type="Gene3D" id="1.10.510.10">
    <property type="entry name" value="Transferase(Phosphotransferase) domain 1"/>
    <property type="match status" value="2"/>
</dbReference>
<keyword evidence="15" id="KW-0325">Glycoprotein</keyword>
<dbReference type="AlphaFoldDB" id="A0A9Q1JL89"/>
<evidence type="ECO:0000256" key="15">
    <source>
        <dbReference type="ARBA" id="ARBA00023180"/>
    </source>
</evidence>
<name>A0A9Q1JL89_9CARY</name>
<dbReference type="Pfam" id="PF01657">
    <property type="entry name" value="Stress-antifung"/>
    <property type="match status" value="4"/>
</dbReference>
<dbReference type="SUPFAM" id="SSF56112">
    <property type="entry name" value="Protein kinase-like (PK-like)"/>
    <property type="match status" value="2"/>
</dbReference>
<gene>
    <name evidence="23" type="ORF">Cgig2_032173</name>
</gene>
<dbReference type="Proteomes" id="UP001153076">
    <property type="component" value="Unassembled WGS sequence"/>
</dbReference>
<dbReference type="GO" id="GO:0005886">
    <property type="term" value="C:plasma membrane"/>
    <property type="evidence" value="ECO:0007669"/>
    <property type="project" value="TreeGrafter"/>
</dbReference>
<feature type="transmembrane region" description="Helical" evidence="19">
    <location>
        <begin position="857"/>
        <end position="877"/>
    </location>
</feature>
<evidence type="ECO:0000256" key="7">
    <source>
        <dbReference type="ARBA" id="ARBA00022737"/>
    </source>
</evidence>
<keyword evidence="5 19" id="KW-0812">Transmembrane</keyword>
<dbReference type="FunFam" id="1.10.510.10:FF:000467">
    <property type="entry name" value="Liguleless narrow1"/>
    <property type="match status" value="1"/>
</dbReference>
<keyword evidence="11 19" id="KW-1133">Transmembrane helix</keyword>
<evidence type="ECO:0000259" key="21">
    <source>
        <dbReference type="PROSITE" id="PS50011"/>
    </source>
</evidence>
<feature type="domain" description="Protein kinase" evidence="21">
    <location>
        <begin position="915"/>
        <end position="1202"/>
    </location>
</feature>
<feature type="domain" description="Gnk2-homologous" evidence="22">
    <location>
        <begin position="143"/>
        <end position="248"/>
    </location>
</feature>
<evidence type="ECO:0000313" key="24">
    <source>
        <dbReference type="Proteomes" id="UP001153076"/>
    </source>
</evidence>
<dbReference type="PROSITE" id="PS00108">
    <property type="entry name" value="PROTEIN_KINASE_ST"/>
    <property type="match status" value="2"/>
</dbReference>
<keyword evidence="14" id="KW-0675">Receptor</keyword>
<dbReference type="InterPro" id="IPR038408">
    <property type="entry name" value="GNK2_sf"/>
</dbReference>
<dbReference type="PROSITE" id="PS00107">
    <property type="entry name" value="PROTEIN_KINASE_ATP"/>
    <property type="match status" value="2"/>
</dbReference>
<dbReference type="InterPro" id="IPR002902">
    <property type="entry name" value="GNK2"/>
</dbReference>
<evidence type="ECO:0000256" key="8">
    <source>
        <dbReference type="ARBA" id="ARBA00022741"/>
    </source>
</evidence>
<dbReference type="InterPro" id="IPR008271">
    <property type="entry name" value="Ser/Thr_kinase_AS"/>
</dbReference>
<sequence length="1230" mass="136086">MMNSLSHSLPFSVLLLVFMASLFSLTSAQPNFWFYSCGKTGNYTNTSAFAANLNTVVSDIISSSEIANFSYHFYTAGTKPGVDLVTGAAFCRGDLPSSECHSCYSDAAVEIRQVCPTQKQAIAWYTDCMVRYSDHRIRGIMESSPKYSVHNPANASDPEAFDRELKALLRSLQVKAKEDRSEYASGSRRVSGSVTVYALSGCTPDLNASDCFKCAEDVINYVSTCCYGKIGASIFTPNCASRFEVYQFYRSDHRTSTPSAPLRTKEEIMDVECLQFDLTAIKAATHNFSMGNKLGEGGFGEVYKGILACGQEVAVKRLSKNSGQGIAEFKNEVALVAKLQHKNLVKLLGFCIALKERILVYEFLPNSSLDRFLFDSTGGSLLNWETRFKIICGIARGLLYLHEDSRLKVIHRDLKSSNIILDESMNPKISDFGLAKLFGVDQTQGNTNRIVGTYGYMAPEYAMTGHFSVKSDVFSFGIILLEIAWRFWNEEKVLDLVDPRLENEYKLEEITKCIHISLLCIQEDPARRPKMTSVVAALNGDSISLPMPRAPQFFGNITTSGDESASFNSFTITGNITVVSPLLSTRMKCPSNSLPSLELLFPLLIASFSLSSAQPAFWFYSCSNTTNYTNSSTFAGNLKALLSNITSDTQLTRGQDHFYTVGTKPGDDLASGAAFCRGDLSMSDCRSCFSDAAAEIRQVCPTQKKAIGWYRDCMFRYSDHPILGTMESSPKFSFANPANASDPEAFYQQLRVLLLSLRAKAAAGDHVKYASGSRSVSGSQSVFADMQCTPDLNASACSKCVGDAINYIPTCCYGKTGASVITPNCASRFDVYQFYRSDEDNSTQKGHPKRKSRSSQLSAFIAIPTIMASLLGIGIWICHRWRKAMQTTDKEIEEIIEAESLQFDLNTIKAATSNFSLDNKLGQGGFGEVYKGKLGSGQEVAVKRLSKNSGQGVAEFKTEVVLVAKLQHKNLVKLLGFCMALKEKLLVYEFLPNSSLDRFLFDPTKSTLLDWETRFKIILGIARGLLYLHEDSRLKVIHRDLKASNILLDESMNPKISDFGLAKLFGMDQTQGDTGRIVGTYGYMAPEYAMTGHFSAKSDVYSFGMIVLEILTAQKNGYFARPQAEEPLIYRAWRLWNEEKVLDLLDPSLENKYEPEEVKKCIHIGLLSIQEDPVRRPRMTTVVAVLNGDSISLPMPKAPQFLGNPTSLGDETTASNPYTMTVNITDLHPR</sequence>
<feature type="binding site" evidence="18">
    <location>
        <position position="316"/>
    </location>
    <ligand>
        <name>ATP</name>
        <dbReference type="ChEBI" id="CHEBI:30616"/>
    </ligand>
</feature>
<evidence type="ECO:0000256" key="14">
    <source>
        <dbReference type="ARBA" id="ARBA00023170"/>
    </source>
</evidence>
<organism evidence="23 24">
    <name type="scientific">Carnegiea gigantea</name>
    <dbReference type="NCBI Taxonomy" id="171969"/>
    <lineage>
        <taxon>Eukaryota</taxon>
        <taxon>Viridiplantae</taxon>
        <taxon>Streptophyta</taxon>
        <taxon>Embryophyta</taxon>
        <taxon>Tracheophyta</taxon>
        <taxon>Spermatophyta</taxon>
        <taxon>Magnoliopsida</taxon>
        <taxon>eudicotyledons</taxon>
        <taxon>Gunneridae</taxon>
        <taxon>Pentapetalae</taxon>
        <taxon>Caryophyllales</taxon>
        <taxon>Cactineae</taxon>
        <taxon>Cactaceae</taxon>
        <taxon>Cactoideae</taxon>
        <taxon>Echinocereeae</taxon>
        <taxon>Carnegiea</taxon>
    </lineage>
</organism>
<evidence type="ECO:0000256" key="6">
    <source>
        <dbReference type="ARBA" id="ARBA00022729"/>
    </source>
</evidence>
<dbReference type="SMART" id="SM00220">
    <property type="entry name" value="S_TKc"/>
    <property type="match status" value="2"/>
</dbReference>
<evidence type="ECO:0000256" key="2">
    <source>
        <dbReference type="ARBA" id="ARBA00012513"/>
    </source>
</evidence>
<comment type="catalytic activity">
    <reaction evidence="17">
        <text>L-seryl-[protein] + ATP = O-phospho-L-seryl-[protein] + ADP + H(+)</text>
        <dbReference type="Rhea" id="RHEA:17989"/>
        <dbReference type="Rhea" id="RHEA-COMP:9863"/>
        <dbReference type="Rhea" id="RHEA-COMP:11604"/>
        <dbReference type="ChEBI" id="CHEBI:15378"/>
        <dbReference type="ChEBI" id="CHEBI:29999"/>
        <dbReference type="ChEBI" id="CHEBI:30616"/>
        <dbReference type="ChEBI" id="CHEBI:83421"/>
        <dbReference type="ChEBI" id="CHEBI:456216"/>
        <dbReference type="EC" id="2.7.11.1"/>
    </reaction>
</comment>
<dbReference type="Pfam" id="PF07714">
    <property type="entry name" value="PK_Tyr_Ser-Thr"/>
    <property type="match status" value="2"/>
</dbReference>
<evidence type="ECO:0000256" key="5">
    <source>
        <dbReference type="ARBA" id="ARBA00022692"/>
    </source>
</evidence>
<comment type="caution">
    <text evidence="23">The sequence shown here is derived from an EMBL/GenBank/DDBJ whole genome shotgun (WGS) entry which is preliminary data.</text>
</comment>
<evidence type="ECO:0000259" key="22">
    <source>
        <dbReference type="PROSITE" id="PS51473"/>
    </source>
</evidence>
<dbReference type="InterPro" id="IPR001245">
    <property type="entry name" value="Ser-Thr/Tyr_kinase_cat_dom"/>
</dbReference>
<keyword evidence="7" id="KW-0677">Repeat</keyword>
<dbReference type="FunFam" id="3.30.200.20:FF:000142">
    <property type="entry name" value="Cysteine-rich receptor-like protein kinase 10"/>
    <property type="match status" value="2"/>
</dbReference>
<keyword evidence="3" id="KW-0723">Serine/threonine-protein kinase</keyword>
<dbReference type="PROSITE" id="PS51473">
    <property type="entry name" value="GNK2"/>
    <property type="match status" value="4"/>
</dbReference>
<evidence type="ECO:0000256" key="20">
    <source>
        <dbReference type="SAM" id="SignalP"/>
    </source>
</evidence>
<comment type="catalytic activity">
    <reaction evidence="16">
        <text>L-threonyl-[protein] + ATP = O-phospho-L-threonyl-[protein] + ADP + H(+)</text>
        <dbReference type="Rhea" id="RHEA:46608"/>
        <dbReference type="Rhea" id="RHEA-COMP:11060"/>
        <dbReference type="Rhea" id="RHEA-COMP:11605"/>
        <dbReference type="ChEBI" id="CHEBI:15378"/>
        <dbReference type="ChEBI" id="CHEBI:30013"/>
        <dbReference type="ChEBI" id="CHEBI:30616"/>
        <dbReference type="ChEBI" id="CHEBI:61977"/>
        <dbReference type="ChEBI" id="CHEBI:456216"/>
        <dbReference type="EC" id="2.7.11.1"/>
    </reaction>
</comment>
<feature type="domain" description="Gnk2-homologous" evidence="22">
    <location>
        <begin position="31"/>
        <end position="137"/>
    </location>
</feature>
<dbReference type="CDD" id="cd14066">
    <property type="entry name" value="STKc_IRAK"/>
    <property type="match status" value="2"/>
</dbReference>
<dbReference type="EC" id="2.7.11.1" evidence="2"/>
<evidence type="ECO:0000256" key="12">
    <source>
        <dbReference type="ARBA" id="ARBA00023136"/>
    </source>
</evidence>
<dbReference type="InterPro" id="IPR000719">
    <property type="entry name" value="Prot_kinase_dom"/>
</dbReference>
<dbReference type="Gene3D" id="3.30.430.20">
    <property type="entry name" value="Gnk2 domain, C-X8-C-X2-C motif"/>
    <property type="match status" value="4"/>
</dbReference>
<keyword evidence="10 18" id="KW-0067">ATP-binding</keyword>
<evidence type="ECO:0000256" key="13">
    <source>
        <dbReference type="ARBA" id="ARBA00023157"/>
    </source>
</evidence>
<dbReference type="Gene3D" id="3.30.200.20">
    <property type="entry name" value="Phosphorylase Kinase, domain 1"/>
    <property type="match status" value="2"/>
</dbReference>
<dbReference type="GO" id="GO:0005524">
    <property type="term" value="F:ATP binding"/>
    <property type="evidence" value="ECO:0007669"/>
    <property type="project" value="UniProtKB-UniRule"/>
</dbReference>
<dbReference type="GO" id="GO:0004674">
    <property type="term" value="F:protein serine/threonine kinase activity"/>
    <property type="evidence" value="ECO:0007669"/>
    <property type="project" value="UniProtKB-KW"/>
</dbReference>
<keyword evidence="12 19" id="KW-0472">Membrane</keyword>
<feature type="chain" id="PRO_5040435329" description="non-specific serine/threonine protein kinase" evidence="20">
    <location>
        <begin position="29"/>
        <end position="1230"/>
    </location>
</feature>
<feature type="signal peptide" evidence="20">
    <location>
        <begin position="1"/>
        <end position="28"/>
    </location>
</feature>
<reference evidence="23" key="1">
    <citation type="submission" date="2022-04" db="EMBL/GenBank/DDBJ databases">
        <title>Carnegiea gigantea Genome sequencing and assembly v2.</title>
        <authorList>
            <person name="Copetti D."/>
            <person name="Sanderson M.J."/>
            <person name="Burquez A."/>
            <person name="Wojciechowski M.F."/>
        </authorList>
    </citation>
    <scope>NUCLEOTIDE SEQUENCE</scope>
    <source>
        <strain evidence="23">SGP5-SGP5p</strain>
        <tissue evidence="23">Aerial part</tissue>
    </source>
</reference>
<evidence type="ECO:0000256" key="4">
    <source>
        <dbReference type="ARBA" id="ARBA00022679"/>
    </source>
</evidence>
<feature type="domain" description="Gnk2-homologous" evidence="22">
    <location>
        <begin position="728"/>
        <end position="834"/>
    </location>
</feature>
<dbReference type="FunFam" id="1.10.510.10:FF:000060">
    <property type="entry name" value="G-type lectin S-receptor-like serine/threonine-protein kinase"/>
    <property type="match status" value="1"/>
</dbReference>
<evidence type="ECO:0000256" key="19">
    <source>
        <dbReference type="SAM" id="Phobius"/>
    </source>
</evidence>
<evidence type="ECO:0000256" key="11">
    <source>
        <dbReference type="ARBA" id="ARBA00022989"/>
    </source>
</evidence>
<comment type="subcellular location">
    <subcellularLocation>
        <location evidence="1">Membrane</location>
        <topology evidence="1">Single-pass membrane protein</topology>
    </subcellularLocation>
</comment>
<keyword evidence="13" id="KW-1015">Disulfide bond</keyword>